<dbReference type="PANTHER" id="PTHR30614:SF43">
    <property type="entry name" value="L-CYSTINE TRANSPORT SYSTEM PERMEASE PROTEIN TCYM"/>
    <property type="match status" value="1"/>
</dbReference>
<dbReference type="InterPro" id="IPR000515">
    <property type="entry name" value="MetI-like"/>
</dbReference>
<name>A0ABU3H577_9BACL</name>
<sequence length="236" mass="25688">MKLDPGFIYDAFLQLLSALPMTLLLTGVPAAGGLLIGTGVAFIRHYRVRGLHLIVAGYVAFIRGTPALMHLFLVYFGSPVIIDFFARKLGLDFNSASIPILYYVFLAFSLTAGAYLSEFIRAGLLAVDKGQVEAAYAVGMTALQAFRRIVLPQALAVSLPNMTNVVIGLLHGSTLAFTVTVLEVFGKANIVANQNWKYFEAFIAAAILYWGITILLETASARLEKRINRYHRGGVA</sequence>
<accession>A0ABU3H577</accession>
<evidence type="ECO:0000313" key="9">
    <source>
        <dbReference type="EMBL" id="MDT3425886.1"/>
    </source>
</evidence>
<dbReference type="EMBL" id="JAUSUY010000004">
    <property type="protein sequence ID" value="MDT3425886.1"/>
    <property type="molecule type" value="Genomic_DNA"/>
</dbReference>
<feature type="transmembrane region" description="Helical" evidence="7">
    <location>
        <begin position="20"/>
        <end position="43"/>
    </location>
</feature>
<gene>
    <name evidence="9" type="ORF">J2Z22_001405</name>
</gene>
<dbReference type="SUPFAM" id="SSF161098">
    <property type="entry name" value="MetI-like"/>
    <property type="match status" value="1"/>
</dbReference>
<comment type="subcellular location">
    <subcellularLocation>
        <location evidence="1 7">Cell membrane</location>
        <topology evidence="1 7">Multi-pass membrane protein</topology>
    </subcellularLocation>
</comment>
<evidence type="ECO:0000256" key="7">
    <source>
        <dbReference type="RuleBase" id="RU363032"/>
    </source>
</evidence>
<keyword evidence="3" id="KW-1003">Cell membrane</keyword>
<evidence type="ECO:0000256" key="5">
    <source>
        <dbReference type="ARBA" id="ARBA00022989"/>
    </source>
</evidence>
<feature type="transmembrane region" description="Helical" evidence="7">
    <location>
        <begin position="55"/>
        <end position="76"/>
    </location>
</feature>
<dbReference type="PANTHER" id="PTHR30614">
    <property type="entry name" value="MEMBRANE COMPONENT OF AMINO ACID ABC TRANSPORTER"/>
    <property type="match status" value="1"/>
</dbReference>
<feature type="domain" description="ABC transmembrane type-1" evidence="8">
    <location>
        <begin position="19"/>
        <end position="220"/>
    </location>
</feature>
<keyword evidence="10" id="KW-1185">Reference proteome</keyword>
<comment type="caution">
    <text evidence="9">The sequence shown here is derived from an EMBL/GenBank/DDBJ whole genome shotgun (WGS) entry which is preliminary data.</text>
</comment>
<feature type="transmembrane region" description="Helical" evidence="7">
    <location>
        <begin position="165"/>
        <end position="186"/>
    </location>
</feature>
<keyword evidence="6 7" id="KW-0472">Membrane</keyword>
<evidence type="ECO:0000256" key="2">
    <source>
        <dbReference type="ARBA" id="ARBA00022448"/>
    </source>
</evidence>
<feature type="transmembrane region" description="Helical" evidence="7">
    <location>
        <begin position="96"/>
        <end position="116"/>
    </location>
</feature>
<feature type="transmembrane region" description="Helical" evidence="7">
    <location>
        <begin position="198"/>
        <end position="216"/>
    </location>
</feature>
<reference evidence="9 10" key="1">
    <citation type="submission" date="2023-07" db="EMBL/GenBank/DDBJ databases">
        <title>Genomic Encyclopedia of Type Strains, Phase IV (KMG-IV): sequencing the most valuable type-strain genomes for metagenomic binning, comparative biology and taxonomic classification.</title>
        <authorList>
            <person name="Goeker M."/>
        </authorList>
    </citation>
    <scope>NUCLEOTIDE SEQUENCE [LARGE SCALE GENOMIC DNA]</scope>
    <source>
        <strain evidence="9 10">T98</strain>
    </source>
</reference>
<dbReference type="InterPro" id="IPR043429">
    <property type="entry name" value="ArtM/GltK/GlnP/TcyL/YhdX-like"/>
</dbReference>
<comment type="similarity">
    <text evidence="7">Belongs to the binding-protein-dependent transport system permease family.</text>
</comment>
<evidence type="ECO:0000313" key="10">
    <source>
        <dbReference type="Proteomes" id="UP001248709"/>
    </source>
</evidence>
<dbReference type="RefSeq" id="WP_025702487.1">
    <property type="nucleotide sequence ID" value="NZ_JAUSUY010000004.1"/>
</dbReference>
<dbReference type="NCBIfam" id="TIGR01726">
    <property type="entry name" value="HEQRo_perm_3TM"/>
    <property type="match status" value="1"/>
</dbReference>
<dbReference type="Proteomes" id="UP001248709">
    <property type="component" value="Unassembled WGS sequence"/>
</dbReference>
<dbReference type="InterPro" id="IPR035906">
    <property type="entry name" value="MetI-like_sf"/>
</dbReference>
<evidence type="ECO:0000256" key="3">
    <source>
        <dbReference type="ARBA" id="ARBA00022475"/>
    </source>
</evidence>
<evidence type="ECO:0000256" key="1">
    <source>
        <dbReference type="ARBA" id="ARBA00004651"/>
    </source>
</evidence>
<dbReference type="PROSITE" id="PS50928">
    <property type="entry name" value="ABC_TM1"/>
    <property type="match status" value="1"/>
</dbReference>
<protein>
    <submittedName>
        <fullName evidence="9">L-cystine transport system permease protein</fullName>
    </submittedName>
</protein>
<dbReference type="Pfam" id="PF00528">
    <property type="entry name" value="BPD_transp_1"/>
    <property type="match status" value="1"/>
</dbReference>
<keyword evidence="4 7" id="KW-0812">Transmembrane</keyword>
<dbReference type="InterPro" id="IPR010065">
    <property type="entry name" value="AA_ABC_transptr_permease_3TM"/>
</dbReference>
<keyword evidence="2 7" id="KW-0813">Transport</keyword>
<evidence type="ECO:0000256" key="6">
    <source>
        <dbReference type="ARBA" id="ARBA00023136"/>
    </source>
</evidence>
<proteinExistence type="inferred from homology"/>
<evidence type="ECO:0000259" key="8">
    <source>
        <dbReference type="PROSITE" id="PS50928"/>
    </source>
</evidence>
<dbReference type="CDD" id="cd06261">
    <property type="entry name" value="TM_PBP2"/>
    <property type="match status" value="1"/>
</dbReference>
<dbReference type="Gene3D" id="1.10.3720.10">
    <property type="entry name" value="MetI-like"/>
    <property type="match status" value="1"/>
</dbReference>
<evidence type="ECO:0000256" key="4">
    <source>
        <dbReference type="ARBA" id="ARBA00022692"/>
    </source>
</evidence>
<organism evidence="9 10">
    <name type="scientific">Paenibacillus forsythiae</name>
    <dbReference type="NCBI Taxonomy" id="365616"/>
    <lineage>
        <taxon>Bacteria</taxon>
        <taxon>Bacillati</taxon>
        <taxon>Bacillota</taxon>
        <taxon>Bacilli</taxon>
        <taxon>Bacillales</taxon>
        <taxon>Paenibacillaceae</taxon>
        <taxon>Paenibacillus</taxon>
    </lineage>
</organism>
<keyword evidence="5 7" id="KW-1133">Transmembrane helix</keyword>